<gene>
    <name evidence="2" type="ORF">QQ008_05915</name>
</gene>
<dbReference type="InterPro" id="IPR029063">
    <property type="entry name" value="SAM-dependent_MTases_sf"/>
</dbReference>
<dbReference type="CDD" id="cd02440">
    <property type="entry name" value="AdoMet_MTases"/>
    <property type="match status" value="1"/>
</dbReference>
<dbReference type="EC" id="2.1.-.-" evidence="2"/>
<proteinExistence type="predicted"/>
<evidence type="ECO:0000259" key="1">
    <source>
        <dbReference type="Pfam" id="PF08242"/>
    </source>
</evidence>
<dbReference type="GO" id="GO:0008168">
    <property type="term" value="F:methyltransferase activity"/>
    <property type="evidence" value="ECO:0007669"/>
    <property type="project" value="UniProtKB-KW"/>
</dbReference>
<dbReference type="Pfam" id="PF08242">
    <property type="entry name" value="Methyltransf_12"/>
    <property type="match status" value="1"/>
</dbReference>
<dbReference type="Gene3D" id="3.40.50.150">
    <property type="entry name" value="Vaccinia Virus protein VP39"/>
    <property type="match status" value="1"/>
</dbReference>
<evidence type="ECO:0000313" key="2">
    <source>
        <dbReference type="EMBL" id="MDN5200884.1"/>
    </source>
</evidence>
<dbReference type="GO" id="GO:0032259">
    <property type="term" value="P:methylation"/>
    <property type="evidence" value="ECO:0007669"/>
    <property type="project" value="UniProtKB-KW"/>
</dbReference>
<keyword evidence="2" id="KW-0489">Methyltransferase</keyword>
<name>A0ABT8KJL1_9BACT</name>
<comment type="caution">
    <text evidence="2">The sequence shown here is derived from an EMBL/GenBank/DDBJ whole genome shotgun (WGS) entry which is preliminary data.</text>
</comment>
<dbReference type="InterPro" id="IPR013217">
    <property type="entry name" value="Methyltransf_12"/>
</dbReference>
<organism evidence="2 3">
    <name type="scientific">Splendidivirga corallicola</name>
    <dbReference type="NCBI Taxonomy" id="3051826"/>
    <lineage>
        <taxon>Bacteria</taxon>
        <taxon>Pseudomonadati</taxon>
        <taxon>Bacteroidota</taxon>
        <taxon>Cytophagia</taxon>
        <taxon>Cytophagales</taxon>
        <taxon>Splendidivirgaceae</taxon>
        <taxon>Splendidivirga</taxon>
    </lineage>
</organism>
<protein>
    <submittedName>
        <fullName evidence="2">Class I SAM-dependent methyltransferase</fullName>
        <ecNumber evidence="2">2.1.-.-</ecNumber>
    </submittedName>
</protein>
<dbReference type="SUPFAM" id="SSF53335">
    <property type="entry name" value="S-adenosyl-L-methionine-dependent methyltransferases"/>
    <property type="match status" value="1"/>
</dbReference>
<reference evidence="2" key="1">
    <citation type="submission" date="2023-06" db="EMBL/GenBank/DDBJ databases">
        <title>Genomic of Parafulvivirga corallium.</title>
        <authorList>
            <person name="Wang G."/>
        </authorList>
    </citation>
    <scope>NUCLEOTIDE SEQUENCE</scope>
    <source>
        <strain evidence="2">BMA10</strain>
    </source>
</reference>
<dbReference type="EMBL" id="JAUJEA010000002">
    <property type="protein sequence ID" value="MDN5200884.1"/>
    <property type="molecule type" value="Genomic_DNA"/>
</dbReference>
<sequence>MSTFENYFKSNQALWNLKTDVHVKSDFYDLEAFKKGKSSLHQIELDEIGDVKGKSMLHLQCHFGQDTLSWAREGAQVTGVDLSDKAIVLANKLNEELQLDAEFINANVYDLKDHLNKKFDIVFTSYGTIGWLPDLDKWADIVKHFLNENGIFYIIEFHPFIWMYDDDFKKITYSYFNQEVIHTVQEGTYADRDADIKHEEFSWNHSLSEVINALIRQGLKIESVNEFPFSCYNIFPNLIQDDQGYWRMKGLEDKLPLMYSIKASNKKSRSGKTAVS</sequence>
<accession>A0ABT8KJL1</accession>
<keyword evidence="2" id="KW-0808">Transferase</keyword>
<keyword evidence="3" id="KW-1185">Reference proteome</keyword>
<dbReference type="RefSeq" id="WP_346750914.1">
    <property type="nucleotide sequence ID" value="NZ_JAUJEA010000002.1"/>
</dbReference>
<dbReference type="Proteomes" id="UP001172082">
    <property type="component" value="Unassembled WGS sequence"/>
</dbReference>
<feature type="domain" description="Methyltransferase type 12" evidence="1">
    <location>
        <begin position="57"/>
        <end position="152"/>
    </location>
</feature>
<evidence type="ECO:0000313" key="3">
    <source>
        <dbReference type="Proteomes" id="UP001172082"/>
    </source>
</evidence>